<evidence type="ECO:0000313" key="3">
    <source>
        <dbReference type="Proteomes" id="UP001603857"/>
    </source>
</evidence>
<proteinExistence type="predicted"/>
<protein>
    <submittedName>
        <fullName evidence="2">Uncharacterized protein</fullName>
    </submittedName>
</protein>
<comment type="caution">
    <text evidence="2">The sequence shown here is derived from an EMBL/GenBank/DDBJ whole genome shotgun (WGS) entry which is preliminary data.</text>
</comment>
<evidence type="ECO:0000313" key="2">
    <source>
        <dbReference type="EMBL" id="KAL2343175.1"/>
    </source>
</evidence>
<name>A0ABD1N7M3_9FABA</name>
<organism evidence="2 3">
    <name type="scientific">Flemingia macrophylla</name>
    <dbReference type="NCBI Taxonomy" id="520843"/>
    <lineage>
        <taxon>Eukaryota</taxon>
        <taxon>Viridiplantae</taxon>
        <taxon>Streptophyta</taxon>
        <taxon>Embryophyta</taxon>
        <taxon>Tracheophyta</taxon>
        <taxon>Spermatophyta</taxon>
        <taxon>Magnoliopsida</taxon>
        <taxon>eudicotyledons</taxon>
        <taxon>Gunneridae</taxon>
        <taxon>Pentapetalae</taxon>
        <taxon>rosids</taxon>
        <taxon>fabids</taxon>
        <taxon>Fabales</taxon>
        <taxon>Fabaceae</taxon>
        <taxon>Papilionoideae</taxon>
        <taxon>50 kb inversion clade</taxon>
        <taxon>NPAAA clade</taxon>
        <taxon>indigoferoid/millettioid clade</taxon>
        <taxon>Phaseoleae</taxon>
        <taxon>Flemingia</taxon>
    </lineage>
</organism>
<accession>A0ABD1N7M3</accession>
<feature type="compositionally biased region" description="Low complexity" evidence="1">
    <location>
        <begin position="37"/>
        <end position="60"/>
    </location>
</feature>
<evidence type="ECO:0000256" key="1">
    <source>
        <dbReference type="SAM" id="MobiDB-lite"/>
    </source>
</evidence>
<keyword evidence="3" id="KW-1185">Reference proteome</keyword>
<sequence>MVTALTPIQTLKFRSPQPKPLFSHKPPSISSPHTFRAGKLSLSAATSSAAATGTISASGPTSPPSPSHSKHGSAPHDFGVRRR</sequence>
<dbReference type="Proteomes" id="UP001603857">
    <property type="component" value="Unassembled WGS sequence"/>
</dbReference>
<dbReference type="EMBL" id="JBGMDY010000002">
    <property type="protein sequence ID" value="KAL2343175.1"/>
    <property type="molecule type" value="Genomic_DNA"/>
</dbReference>
<gene>
    <name evidence="2" type="ORF">Fmac_004460</name>
</gene>
<feature type="region of interest" description="Disordered" evidence="1">
    <location>
        <begin position="1"/>
        <end position="83"/>
    </location>
</feature>
<dbReference type="AlphaFoldDB" id="A0ABD1N7M3"/>
<reference evidence="2 3" key="1">
    <citation type="submission" date="2024-08" db="EMBL/GenBank/DDBJ databases">
        <title>Insights into the chromosomal genome structure of Flemingia macrophylla.</title>
        <authorList>
            <person name="Ding Y."/>
            <person name="Zhao Y."/>
            <person name="Bi W."/>
            <person name="Wu M."/>
            <person name="Zhao G."/>
            <person name="Gong Y."/>
            <person name="Li W."/>
            <person name="Zhang P."/>
        </authorList>
    </citation>
    <scope>NUCLEOTIDE SEQUENCE [LARGE SCALE GENOMIC DNA]</scope>
    <source>
        <strain evidence="2">DYQJB</strain>
        <tissue evidence="2">Leaf</tissue>
    </source>
</reference>